<feature type="compositionally biased region" description="Basic and acidic residues" evidence="1">
    <location>
        <begin position="442"/>
        <end position="455"/>
    </location>
</feature>
<reference evidence="2" key="1">
    <citation type="submission" date="2020-06" db="EMBL/GenBank/DDBJ databases">
        <title>Draft genome sequences of strains closely related to Aspergillus parafelis and Aspergillus hiratsukae.</title>
        <authorList>
            <person name="Dos Santos R.A.C."/>
            <person name="Rivero-Menendez O."/>
            <person name="Steenwyk J.L."/>
            <person name="Mead M.E."/>
            <person name="Goldman G.H."/>
            <person name="Alastruey-Izquierdo A."/>
            <person name="Rokas A."/>
        </authorList>
    </citation>
    <scope>NUCLEOTIDE SEQUENCE</scope>
    <source>
        <strain evidence="2">CNM-CM7691</strain>
    </source>
</reference>
<proteinExistence type="predicted"/>
<organism evidence="2 3">
    <name type="scientific">Aspergillus felis</name>
    <dbReference type="NCBI Taxonomy" id="1287682"/>
    <lineage>
        <taxon>Eukaryota</taxon>
        <taxon>Fungi</taxon>
        <taxon>Dikarya</taxon>
        <taxon>Ascomycota</taxon>
        <taxon>Pezizomycotina</taxon>
        <taxon>Eurotiomycetes</taxon>
        <taxon>Eurotiomycetidae</taxon>
        <taxon>Eurotiales</taxon>
        <taxon>Aspergillaceae</taxon>
        <taxon>Aspergillus</taxon>
        <taxon>Aspergillus subgen. Fumigati</taxon>
    </lineage>
</organism>
<feature type="compositionally biased region" description="Basic and acidic residues" evidence="1">
    <location>
        <begin position="152"/>
        <end position="163"/>
    </location>
</feature>
<gene>
    <name evidence="2" type="ORF">CNMCM7691_002559</name>
</gene>
<feature type="compositionally biased region" description="Polar residues" evidence="1">
    <location>
        <begin position="106"/>
        <end position="121"/>
    </location>
</feature>
<evidence type="ECO:0000313" key="3">
    <source>
        <dbReference type="Proteomes" id="UP000641853"/>
    </source>
</evidence>
<protein>
    <submittedName>
        <fullName evidence="2">Uncharacterized protein</fullName>
    </submittedName>
</protein>
<dbReference type="Proteomes" id="UP000641853">
    <property type="component" value="Unassembled WGS sequence"/>
</dbReference>
<feature type="region of interest" description="Disordered" evidence="1">
    <location>
        <begin position="376"/>
        <end position="400"/>
    </location>
</feature>
<feature type="compositionally biased region" description="Polar residues" evidence="1">
    <location>
        <begin position="304"/>
        <end position="317"/>
    </location>
</feature>
<dbReference type="AlphaFoldDB" id="A0A8H6QMQ9"/>
<name>A0A8H6QMQ9_9EURO</name>
<evidence type="ECO:0000313" key="2">
    <source>
        <dbReference type="EMBL" id="KAF7176430.1"/>
    </source>
</evidence>
<accession>A0A8H6QMQ9</accession>
<feature type="region of interest" description="Disordered" evidence="1">
    <location>
        <begin position="1"/>
        <end position="126"/>
    </location>
</feature>
<feature type="region of interest" description="Disordered" evidence="1">
    <location>
        <begin position="436"/>
        <end position="469"/>
    </location>
</feature>
<feature type="compositionally biased region" description="Low complexity" evidence="1">
    <location>
        <begin position="10"/>
        <end position="30"/>
    </location>
</feature>
<feature type="region of interest" description="Disordered" evidence="1">
    <location>
        <begin position="297"/>
        <end position="320"/>
    </location>
</feature>
<comment type="caution">
    <text evidence="2">The sequence shown here is derived from an EMBL/GenBank/DDBJ whole genome shotgun (WGS) entry which is preliminary data.</text>
</comment>
<feature type="compositionally biased region" description="Low complexity" evidence="1">
    <location>
        <begin position="70"/>
        <end position="94"/>
    </location>
</feature>
<dbReference type="EMBL" id="JACBAG010001912">
    <property type="protein sequence ID" value="KAF7176430.1"/>
    <property type="molecule type" value="Genomic_DNA"/>
</dbReference>
<sequence>MSRLSKLGYSLSSSSASSSFSSSSLSSSFSPFKGRRTPTIPCSSFVSDCSPIRSAGVSSSTEVRRGTYLATRSSRASAPAPARSAPSISAPSTRFVRAPVPARTGTGVTLTSSLPSQSRGAAQQDGPLDVVHSIMERARLRSQALRSRYGLPERPRVDPRTQPRVELASTSSVPTTRPTRPTRFTERIRILAEEAAARSANRRATLSKLAAFDEVVARVRARKQSTPSAPPIDTTRPVSRAERVRPSAPPVNVARSVTRVERVRPSAPPVNVVRPVTRAERVRPSAPPVKVIRPVTRAERARPSASSVNATRPATRSEQARLPAPSVFDRISDLRAAQAERRRWIDEMVAQQEERASTRATTSTAIEQFRAKRQARLANRSREGRYLASPHTAPTNSTQSTAMPAADLVGRPSPDIIEAGLTGIIGHSAWRVPFPGVTTHPRTREVSRSPIDRSAKGGAPPRRADAETDTEVCVRIRRVVVTQSVKPGRPAADRESLQDGAGGWWLVLLQHMRVNGSMDCRKLDGGVIPTDTTGHWSCALAEVVG</sequence>
<evidence type="ECO:0000256" key="1">
    <source>
        <dbReference type="SAM" id="MobiDB-lite"/>
    </source>
</evidence>
<keyword evidence="3" id="KW-1185">Reference proteome</keyword>
<feature type="region of interest" description="Disordered" evidence="1">
    <location>
        <begin position="222"/>
        <end position="249"/>
    </location>
</feature>
<feature type="region of interest" description="Disordered" evidence="1">
    <location>
        <begin position="152"/>
        <end position="180"/>
    </location>
</feature>
<feature type="compositionally biased region" description="Low complexity" evidence="1">
    <location>
        <begin position="169"/>
        <end position="180"/>
    </location>
</feature>